<dbReference type="OrthoDB" id="343907at2759"/>
<dbReference type="Proteomes" id="UP000269721">
    <property type="component" value="Unassembled WGS sequence"/>
</dbReference>
<dbReference type="GO" id="GO:0071986">
    <property type="term" value="C:Ragulator complex"/>
    <property type="evidence" value="ECO:0007669"/>
    <property type="project" value="TreeGrafter"/>
</dbReference>
<accession>A0A4P9VYE1</accession>
<comment type="similarity">
    <text evidence="1">Belongs to the LAMTOR3 family.</text>
</comment>
<dbReference type="InterPro" id="IPR015019">
    <property type="entry name" value="LAMTOR3"/>
</dbReference>
<dbReference type="SMART" id="SM01278">
    <property type="entry name" value="MAPKK1_Int"/>
    <property type="match status" value="1"/>
</dbReference>
<protein>
    <submittedName>
        <fullName evidence="2">Ragulator complex protein LAMTOR3</fullName>
    </submittedName>
</protein>
<dbReference type="EMBL" id="ML000286">
    <property type="protein sequence ID" value="RKO84282.1"/>
    <property type="molecule type" value="Genomic_DNA"/>
</dbReference>
<organism evidence="2 3">
    <name type="scientific">Blyttiomyces helicus</name>
    <dbReference type="NCBI Taxonomy" id="388810"/>
    <lineage>
        <taxon>Eukaryota</taxon>
        <taxon>Fungi</taxon>
        <taxon>Fungi incertae sedis</taxon>
        <taxon>Chytridiomycota</taxon>
        <taxon>Chytridiomycota incertae sedis</taxon>
        <taxon>Chytridiomycetes</taxon>
        <taxon>Chytridiomycetes incertae sedis</taxon>
        <taxon>Blyttiomyces</taxon>
    </lineage>
</organism>
<evidence type="ECO:0000256" key="1">
    <source>
        <dbReference type="ARBA" id="ARBA00005356"/>
    </source>
</evidence>
<dbReference type="Gene3D" id="3.30.450.30">
    <property type="entry name" value="Dynein light chain 2a, cytoplasmic"/>
    <property type="match status" value="1"/>
</dbReference>
<dbReference type="PANTHER" id="PTHR13378">
    <property type="entry name" value="REGULATOR COMPLEX PROTEIN LAMTOR3"/>
    <property type="match status" value="1"/>
</dbReference>
<evidence type="ECO:0000313" key="3">
    <source>
        <dbReference type="Proteomes" id="UP000269721"/>
    </source>
</evidence>
<feature type="non-terminal residue" evidence="2">
    <location>
        <position position="1"/>
    </location>
</feature>
<reference evidence="3" key="1">
    <citation type="journal article" date="2018" name="Nat. Microbiol.">
        <title>Leveraging single-cell genomics to expand the fungal tree of life.</title>
        <authorList>
            <person name="Ahrendt S.R."/>
            <person name="Quandt C.A."/>
            <person name="Ciobanu D."/>
            <person name="Clum A."/>
            <person name="Salamov A."/>
            <person name="Andreopoulos B."/>
            <person name="Cheng J.F."/>
            <person name="Woyke T."/>
            <person name="Pelin A."/>
            <person name="Henrissat B."/>
            <person name="Reynolds N.K."/>
            <person name="Benny G.L."/>
            <person name="Smith M.E."/>
            <person name="James T.Y."/>
            <person name="Grigoriev I.V."/>
        </authorList>
    </citation>
    <scope>NUCLEOTIDE SEQUENCE [LARGE SCALE GENOMIC DNA]</scope>
</reference>
<proteinExistence type="inferred from homology"/>
<dbReference type="GO" id="GO:0071230">
    <property type="term" value="P:cellular response to amino acid stimulus"/>
    <property type="evidence" value="ECO:0007669"/>
    <property type="project" value="TreeGrafter"/>
</dbReference>
<dbReference type="GO" id="GO:0032008">
    <property type="term" value="P:positive regulation of TOR signaling"/>
    <property type="evidence" value="ECO:0007669"/>
    <property type="project" value="TreeGrafter"/>
</dbReference>
<dbReference type="AlphaFoldDB" id="A0A4P9VYE1"/>
<name>A0A4P9VYE1_9FUNG</name>
<dbReference type="Pfam" id="PF08923">
    <property type="entry name" value="MAPKK1_Int"/>
    <property type="match status" value="1"/>
</dbReference>
<sequence length="62" mass="6667">EGILEPAFSATFSVASDQAGKLGFGKNKMILSTFEQYQIVQFNHSPLILTLLASANANTGMF</sequence>
<keyword evidence="3" id="KW-1185">Reference proteome</keyword>
<evidence type="ECO:0000313" key="2">
    <source>
        <dbReference type="EMBL" id="RKO84282.1"/>
    </source>
</evidence>
<dbReference type="SUPFAM" id="SSF103196">
    <property type="entry name" value="Roadblock/LC7 domain"/>
    <property type="match status" value="1"/>
</dbReference>
<feature type="non-terminal residue" evidence="2">
    <location>
        <position position="62"/>
    </location>
</feature>
<dbReference type="PANTHER" id="PTHR13378:SF1">
    <property type="entry name" value="RAGULATOR COMPLEX PROTEIN LAMTOR3"/>
    <property type="match status" value="1"/>
</dbReference>
<gene>
    <name evidence="2" type="ORF">BDK51DRAFT_12093</name>
</gene>